<reference evidence="3 4" key="1">
    <citation type="journal article" date="2013" name="Proc. Natl. Acad. Sci. U.S.A.">
        <title>Fine-scale variation in meiotic recombination in Mimulus inferred from population shotgun sequencing.</title>
        <authorList>
            <person name="Hellsten U."/>
            <person name="Wright K.M."/>
            <person name="Jenkins J."/>
            <person name="Shu S."/>
            <person name="Yuan Y."/>
            <person name="Wessler S.R."/>
            <person name="Schmutz J."/>
            <person name="Willis J.H."/>
            <person name="Rokhsar D.S."/>
        </authorList>
    </citation>
    <scope>NUCLEOTIDE SEQUENCE [LARGE SCALE GENOMIC DNA]</scope>
    <source>
        <strain evidence="4">cv. DUN x IM62</strain>
    </source>
</reference>
<organism evidence="3 4">
    <name type="scientific">Erythranthe guttata</name>
    <name type="common">Yellow monkey flower</name>
    <name type="synonym">Mimulus guttatus</name>
    <dbReference type="NCBI Taxonomy" id="4155"/>
    <lineage>
        <taxon>Eukaryota</taxon>
        <taxon>Viridiplantae</taxon>
        <taxon>Streptophyta</taxon>
        <taxon>Embryophyta</taxon>
        <taxon>Tracheophyta</taxon>
        <taxon>Spermatophyta</taxon>
        <taxon>Magnoliopsida</taxon>
        <taxon>eudicotyledons</taxon>
        <taxon>Gunneridae</taxon>
        <taxon>Pentapetalae</taxon>
        <taxon>asterids</taxon>
        <taxon>lamiids</taxon>
        <taxon>Lamiales</taxon>
        <taxon>Phrymaceae</taxon>
        <taxon>Erythranthe</taxon>
    </lineage>
</organism>
<dbReference type="InterPro" id="IPR011990">
    <property type="entry name" value="TPR-like_helical_dom_sf"/>
</dbReference>
<evidence type="ECO:0008006" key="5">
    <source>
        <dbReference type="Google" id="ProtNLM"/>
    </source>
</evidence>
<evidence type="ECO:0000256" key="2">
    <source>
        <dbReference type="PROSITE-ProRule" id="PRU00708"/>
    </source>
</evidence>
<dbReference type="FunFam" id="1.25.40.10:FF:000381">
    <property type="entry name" value="Pentatricopeptide repeat-containing protein"/>
    <property type="match status" value="1"/>
</dbReference>
<evidence type="ECO:0000313" key="4">
    <source>
        <dbReference type="Proteomes" id="UP000030748"/>
    </source>
</evidence>
<accession>A0A022QJ24</accession>
<dbReference type="Proteomes" id="UP000030748">
    <property type="component" value="Unassembled WGS sequence"/>
</dbReference>
<protein>
    <recommendedName>
        <fullName evidence="5">Pentacotripeptide-repeat region of PRORP domain-containing protein</fullName>
    </recommendedName>
</protein>
<evidence type="ECO:0000256" key="1">
    <source>
        <dbReference type="ARBA" id="ARBA00022737"/>
    </source>
</evidence>
<proteinExistence type="predicted"/>
<dbReference type="GO" id="GO:0003723">
    <property type="term" value="F:RNA binding"/>
    <property type="evidence" value="ECO:0007669"/>
    <property type="project" value="InterPro"/>
</dbReference>
<dbReference type="PROSITE" id="PS51375">
    <property type="entry name" value="PPR"/>
    <property type="match status" value="2"/>
</dbReference>
<dbReference type="Pfam" id="PF13041">
    <property type="entry name" value="PPR_2"/>
    <property type="match status" value="2"/>
</dbReference>
<dbReference type="Pfam" id="PF20431">
    <property type="entry name" value="E_motif"/>
    <property type="match status" value="1"/>
</dbReference>
<dbReference type="InterPro" id="IPR046960">
    <property type="entry name" value="PPR_At4g14850-like_plant"/>
</dbReference>
<dbReference type="NCBIfam" id="TIGR00756">
    <property type="entry name" value="PPR"/>
    <property type="match status" value="3"/>
</dbReference>
<dbReference type="PANTHER" id="PTHR47926:SF540">
    <property type="entry name" value="PENTATRICOPEPTIDE REPEAT-CONTAINING PROTEIN"/>
    <property type="match status" value="1"/>
</dbReference>
<feature type="repeat" description="PPR" evidence="2">
    <location>
        <begin position="204"/>
        <end position="238"/>
    </location>
</feature>
<keyword evidence="1" id="KW-0677">Repeat</keyword>
<dbReference type="eggNOG" id="KOG4197">
    <property type="taxonomic scope" value="Eukaryota"/>
</dbReference>
<evidence type="ECO:0000313" key="3">
    <source>
        <dbReference type="EMBL" id="EYU27564.1"/>
    </source>
</evidence>
<dbReference type="AlphaFoldDB" id="A0A022QJ24"/>
<sequence length="384" mass="42558">MALPLTPLNCLVDSLCHSRKLGEAVRLIASRTLEPEQYSVYSKILRLCTDLNSRKCGQLVHFRLIAVGFPTNTCLNTRLIMFYSKCGEMKTARKVFDKMSERSVVTWTALISGYSQNADYEEALRAFSAMHGEGARANQFTYGSALRACTRLLCLELGKQIQGCLQKGRFVDNLFIQSALVDLHSKCGKMEDARCVFDSMETRDLVCWNAMIGGYAAQGLSDDAILVFRSMLGEGLKPNGVTLLSILFACSHNGLSTQGWEWFRSVVKQNDILLRAEHYSCLVDVLARADCLEEEYGLIRGKIPMDIDASALGAMLGACSVHVNVNLGEIVARRLFDLEPGNAVNYVVLSGIYSAAGMWRNAMETRVLMEKNITAKYPGYSSCQ</sequence>
<dbReference type="PANTHER" id="PTHR47926">
    <property type="entry name" value="PENTATRICOPEPTIDE REPEAT-CONTAINING PROTEIN"/>
    <property type="match status" value="1"/>
</dbReference>
<dbReference type="EMBL" id="KI631456">
    <property type="protein sequence ID" value="EYU27564.1"/>
    <property type="molecule type" value="Genomic_DNA"/>
</dbReference>
<dbReference type="STRING" id="4155.A0A022QJ24"/>
<dbReference type="InterPro" id="IPR046848">
    <property type="entry name" value="E_motif"/>
</dbReference>
<name>A0A022QJ24_ERYGU</name>
<dbReference type="Gene3D" id="1.25.40.10">
    <property type="entry name" value="Tetratricopeptide repeat domain"/>
    <property type="match status" value="2"/>
</dbReference>
<dbReference type="InterPro" id="IPR002885">
    <property type="entry name" value="PPR_rpt"/>
</dbReference>
<keyword evidence="4" id="KW-1185">Reference proteome</keyword>
<gene>
    <name evidence="3" type="ORF">MIMGU_mgv1a019698mg</name>
</gene>
<dbReference type="GO" id="GO:0009451">
    <property type="term" value="P:RNA modification"/>
    <property type="evidence" value="ECO:0007669"/>
    <property type="project" value="InterPro"/>
</dbReference>
<feature type="repeat" description="PPR" evidence="2">
    <location>
        <begin position="103"/>
        <end position="137"/>
    </location>
</feature>
<dbReference type="FunFam" id="1.25.40.10:FF:000090">
    <property type="entry name" value="Pentatricopeptide repeat-containing protein, chloroplastic"/>
    <property type="match status" value="1"/>
</dbReference>